<name>A0A9J5VZC6_SOLCO</name>
<keyword evidence="3" id="KW-1185">Reference proteome</keyword>
<proteinExistence type="predicted"/>
<dbReference type="AlphaFoldDB" id="A0A9J5VZC6"/>
<reference evidence="2" key="1">
    <citation type="submission" date="2020-09" db="EMBL/GenBank/DDBJ databases">
        <title>De no assembly of potato wild relative species, Solanum commersonii.</title>
        <authorList>
            <person name="Cho K."/>
        </authorList>
    </citation>
    <scope>NUCLEOTIDE SEQUENCE</scope>
    <source>
        <strain evidence="2">LZ3.2</strain>
        <tissue evidence="2">Leaf</tissue>
    </source>
</reference>
<organism evidence="2 3">
    <name type="scientific">Solanum commersonii</name>
    <name type="common">Commerson's wild potato</name>
    <name type="synonym">Commerson's nightshade</name>
    <dbReference type="NCBI Taxonomy" id="4109"/>
    <lineage>
        <taxon>Eukaryota</taxon>
        <taxon>Viridiplantae</taxon>
        <taxon>Streptophyta</taxon>
        <taxon>Embryophyta</taxon>
        <taxon>Tracheophyta</taxon>
        <taxon>Spermatophyta</taxon>
        <taxon>Magnoliopsida</taxon>
        <taxon>eudicotyledons</taxon>
        <taxon>Gunneridae</taxon>
        <taxon>Pentapetalae</taxon>
        <taxon>asterids</taxon>
        <taxon>lamiids</taxon>
        <taxon>Solanales</taxon>
        <taxon>Solanaceae</taxon>
        <taxon>Solanoideae</taxon>
        <taxon>Solaneae</taxon>
        <taxon>Solanum</taxon>
    </lineage>
</organism>
<dbReference type="EMBL" id="JACXVP010000100">
    <property type="protein sequence ID" value="KAG5568520.1"/>
    <property type="molecule type" value="Genomic_DNA"/>
</dbReference>
<accession>A0A9J5VZC6</accession>
<feature type="region of interest" description="Disordered" evidence="1">
    <location>
        <begin position="12"/>
        <end position="34"/>
    </location>
</feature>
<protein>
    <submittedName>
        <fullName evidence="2">Uncharacterized protein</fullName>
    </submittedName>
</protein>
<comment type="caution">
    <text evidence="2">The sequence shown here is derived from an EMBL/GenBank/DDBJ whole genome shotgun (WGS) entry which is preliminary data.</text>
</comment>
<gene>
    <name evidence="2" type="ORF">H5410_064462</name>
</gene>
<evidence type="ECO:0000313" key="2">
    <source>
        <dbReference type="EMBL" id="KAG5568520.1"/>
    </source>
</evidence>
<evidence type="ECO:0000256" key="1">
    <source>
        <dbReference type="SAM" id="MobiDB-lite"/>
    </source>
</evidence>
<sequence>MPLMPWTTHVLQWPETNGRDPAEGELTPKPGPSPGLQAATLLHEVLGIASNCWSASDGGEFALGLVHTASPHYGSWPCLEVITLTARRGMSAVASD</sequence>
<dbReference type="Proteomes" id="UP000824120">
    <property type="component" value="Unassembled WGS sequence"/>
</dbReference>
<evidence type="ECO:0000313" key="3">
    <source>
        <dbReference type="Proteomes" id="UP000824120"/>
    </source>
</evidence>